<evidence type="ECO:0000259" key="1">
    <source>
        <dbReference type="Pfam" id="PF18718"/>
    </source>
</evidence>
<name>A0A5C3NU87_9APHY</name>
<dbReference type="EMBL" id="ML211689">
    <property type="protein sequence ID" value="TFK80894.1"/>
    <property type="molecule type" value="Genomic_DNA"/>
</dbReference>
<dbReference type="InterPro" id="IPR040898">
    <property type="entry name" value="CxC6"/>
</dbReference>
<organism evidence="3 4">
    <name type="scientific">Polyporus arcularius HHB13444</name>
    <dbReference type="NCBI Taxonomy" id="1314778"/>
    <lineage>
        <taxon>Eukaryota</taxon>
        <taxon>Fungi</taxon>
        <taxon>Dikarya</taxon>
        <taxon>Basidiomycota</taxon>
        <taxon>Agaricomycotina</taxon>
        <taxon>Agaricomycetes</taxon>
        <taxon>Polyporales</taxon>
        <taxon>Polyporaceae</taxon>
        <taxon>Polyporus</taxon>
    </lineage>
</organism>
<dbReference type="STRING" id="1314778.A0A5C3NU87"/>
<proteinExistence type="predicted"/>
<evidence type="ECO:0008006" key="5">
    <source>
        <dbReference type="Google" id="ProtNLM"/>
    </source>
</evidence>
<dbReference type="InParanoid" id="A0A5C3NU87"/>
<dbReference type="InterPro" id="IPR041539">
    <property type="entry name" value="CxC5"/>
</dbReference>
<feature type="domain" description="CxC5 like cysteine cluster associated with KDZ" evidence="1">
    <location>
        <begin position="118"/>
        <end position="228"/>
    </location>
</feature>
<feature type="domain" description="CxC6 like cysteine cluster associated with KDZ" evidence="2">
    <location>
        <begin position="330"/>
        <end position="393"/>
    </location>
</feature>
<reference evidence="3 4" key="1">
    <citation type="journal article" date="2019" name="Nat. Ecol. Evol.">
        <title>Megaphylogeny resolves global patterns of mushroom evolution.</title>
        <authorList>
            <person name="Varga T."/>
            <person name="Krizsan K."/>
            <person name="Foldi C."/>
            <person name="Dima B."/>
            <person name="Sanchez-Garcia M."/>
            <person name="Sanchez-Ramirez S."/>
            <person name="Szollosi G.J."/>
            <person name="Szarkandi J.G."/>
            <person name="Papp V."/>
            <person name="Albert L."/>
            <person name="Andreopoulos W."/>
            <person name="Angelini C."/>
            <person name="Antonin V."/>
            <person name="Barry K.W."/>
            <person name="Bougher N.L."/>
            <person name="Buchanan P."/>
            <person name="Buyck B."/>
            <person name="Bense V."/>
            <person name="Catcheside P."/>
            <person name="Chovatia M."/>
            <person name="Cooper J."/>
            <person name="Damon W."/>
            <person name="Desjardin D."/>
            <person name="Finy P."/>
            <person name="Geml J."/>
            <person name="Haridas S."/>
            <person name="Hughes K."/>
            <person name="Justo A."/>
            <person name="Karasinski D."/>
            <person name="Kautmanova I."/>
            <person name="Kiss B."/>
            <person name="Kocsube S."/>
            <person name="Kotiranta H."/>
            <person name="LaButti K.M."/>
            <person name="Lechner B.E."/>
            <person name="Liimatainen K."/>
            <person name="Lipzen A."/>
            <person name="Lukacs Z."/>
            <person name="Mihaltcheva S."/>
            <person name="Morgado L.N."/>
            <person name="Niskanen T."/>
            <person name="Noordeloos M.E."/>
            <person name="Ohm R.A."/>
            <person name="Ortiz-Santana B."/>
            <person name="Ovrebo C."/>
            <person name="Racz N."/>
            <person name="Riley R."/>
            <person name="Savchenko A."/>
            <person name="Shiryaev A."/>
            <person name="Soop K."/>
            <person name="Spirin V."/>
            <person name="Szebenyi C."/>
            <person name="Tomsovsky M."/>
            <person name="Tulloss R.E."/>
            <person name="Uehling J."/>
            <person name="Grigoriev I.V."/>
            <person name="Vagvolgyi C."/>
            <person name="Papp T."/>
            <person name="Martin F.M."/>
            <person name="Miettinen O."/>
            <person name="Hibbett D.S."/>
            <person name="Nagy L.G."/>
        </authorList>
    </citation>
    <scope>NUCLEOTIDE SEQUENCE [LARGE SCALE GENOMIC DNA]</scope>
    <source>
        <strain evidence="3 4">HHB13444</strain>
    </source>
</reference>
<dbReference type="AlphaFoldDB" id="A0A5C3NU87"/>
<accession>A0A5C3NU87</accession>
<dbReference type="Pfam" id="PF18721">
    <property type="entry name" value="CxC6"/>
    <property type="match status" value="1"/>
</dbReference>
<evidence type="ECO:0000259" key="2">
    <source>
        <dbReference type="Pfam" id="PF18721"/>
    </source>
</evidence>
<protein>
    <recommendedName>
        <fullName evidence="5">CxC5 like cysteine cluster associated with KDZ domain-containing protein</fullName>
    </recommendedName>
</protein>
<sequence>MDLNTIFTRLETRPQLRQNITMEQVLGFIALTTRLVRDINHCQPLPVSASGEPPPTLPPSIVEFLEAALKLSPEDAEECWETFREVVWDAPAPEVSVRQVETMFEVHGHPSGLSESSQTFYPPNIVCTQPACTNRKPLKKSHSEEVVAFTRALGPRPAWAVHLYCNECKTSYHNNYHIQAGQRQYYLGVPEFIQVGEHQYVERLVAEDWIGLMVSAWVSASNLANTYNFQASMPRQMHAASTQFRTALTTEQVWDTIVVLALLEDADYRNAPLRTPHTGDQKNRFVDAMTLRNERMILEGQPELTHYCDNCMRVYDNPDGTQNKTQAILSDGIAMGRPCCGEFKCQIPLANNCHRFCPTHFHLHFKCAVIGCNADVAEGSKSCPDPVHQEMERQLHLPGRSMALLSARLRHVITARTDSSVAVEEVLAAVEGEVDGEVEFQEHAGQVQMQPQPAPGSIGTLEPSSNAFGPSPCPATKSDSGNRKHKALWNRRRTHNEQILVRPCGTMCARATMYGAEAVSNVLHMVKQTFSIPRTVKPDLFIYDSNCNALREVSANNNTWFDNVGMPVDVFHHKSKHKISDTFCQEHCNPANYAEMKTPDGKWYFNSSAAEQCLRWFGGYAAIVREMLPVKYDFFLDEMILRRNRIIRAQLERRGKYPNYAII</sequence>
<dbReference type="Proteomes" id="UP000308197">
    <property type="component" value="Unassembled WGS sequence"/>
</dbReference>
<evidence type="ECO:0000313" key="4">
    <source>
        <dbReference type="Proteomes" id="UP000308197"/>
    </source>
</evidence>
<gene>
    <name evidence="3" type="ORF">K466DRAFT_503083</name>
</gene>
<keyword evidence="4" id="KW-1185">Reference proteome</keyword>
<evidence type="ECO:0000313" key="3">
    <source>
        <dbReference type="EMBL" id="TFK80894.1"/>
    </source>
</evidence>
<dbReference type="Pfam" id="PF18718">
    <property type="entry name" value="CxC5"/>
    <property type="match status" value="1"/>
</dbReference>